<dbReference type="AlphaFoldDB" id="A0A8J3TZX9"/>
<evidence type="ECO:0000256" key="2">
    <source>
        <dbReference type="SAM" id="SignalP"/>
    </source>
</evidence>
<feature type="chain" id="PRO_5038601287" description="DUF1795 domain-containing protein" evidence="2">
    <location>
        <begin position="18"/>
        <end position="238"/>
    </location>
</feature>
<organism evidence="3 4">
    <name type="scientific">Planotetraspora mira</name>
    <dbReference type="NCBI Taxonomy" id="58121"/>
    <lineage>
        <taxon>Bacteria</taxon>
        <taxon>Bacillati</taxon>
        <taxon>Actinomycetota</taxon>
        <taxon>Actinomycetes</taxon>
        <taxon>Streptosporangiales</taxon>
        <taxon>Streptosporangiaceae</taxon>
        <taxon>Planotetraspora</taxon>
    </lineage>
</organism>
<comment type="caution">
    <text evidence="3">The sequence shown here is derived from an EMBL/GenBank/DDBJ whole genome shotgun (WGS) entry which is preliminary data.</text>
</comment>
<feature type="signal peptide" evidence="2">
    <location>
        <begin position="1"/>
        <end position="17"/>
    </location>
</feature>
<name>A0A8J3TZX9_9ACTN</name>
<protein>
    <recommendedName>
        <fullName evidence="5">DUF1795 domain-containing protein</fullName>
    </recommendedName>
</protein>
<gene>
    <name evidence="3" type="ORF">Pmi06nite_78040</name>
</gene>
<feature type="region of interest" description="Disordered" evidence="1">
    <location>
        <begin position="23"/>
        <end position="48"/>
    </location>
</feature>
<accession>A0A8J3TZX9</accession>
<evidence type="ECO:0000313" key="4">
    <source>
        <dbReference type="Proteomes" id="UP000650628"/>
    </source>
</evidence>
<evidence type="ECO:0008006" key="5">
    <source>
        <dbReference type="Google" id="ProtNLM"/>
    </source>
</evidence>
<dbReference type="Proteomes" id="UP000650628">
    <property type="component" value="Unassembled WGS sequence"/>
</dbReference>
<dbReference type="EMBL" id="BOOO01000049">
    <property type="protein sequence ID" value="GII34362.1"/>
    <property type="molecule type" value="Genomic_DNA"/>
</dbReference>
<keyword evidence="2" id="KW-0732">Signal</keyword>
<evidence type="ECO:0000256" key="1">
    <source>
        <dbReference type="SAM" id="MobiDB-lite"/>
    </source>
</evidence>
<dbReference type="PROSITE" id="PS51257">
    <property type="entry name" value="PROKAR_LIPOPROTEIN"/>
    <property type="match status" value="1"/>
</dbReference>
<evidence type="ECO:0000313" key="3">
    <source>
        <dbReference type="EMBL" id="GII34362.1"/>
    </source>
</evidence>
<keyword evidence="4" id="KW-1185">Reference proteome</keyword>
<sequence>MSRWVTMYVGLFGLAMAACGASTDGASHPSTRPSTAHPTPIAHSAKAATDEDVASSFLDPAEAGLAGGETRTIPAGTLSKLSICVPLNPLNTPEVAVNKRYATAKEEITVPYKGHLTQQGWVLPSEAAASALMKQVTRRLPQCRYNGSASDPVDPTRRISGISNPKTYEPDAFGWHGHQIEQLMNVNGERASVSTVLILQRGPVVLALDYVNYTEKAPAQTLRTYNLSVLRRVLAHPA</sequence>
<reference evidence="3 4" key="1">
    <citation type="submission" date="2021-01" db="EMBL/GenBank/DDBJ databases">
        <title>Whole genome shotgun sequence of Planotetraspora mira NBRC 15435.</title>
        <authorList>
            <person name="Komaki H."/>
            <person name="Tamura T."/>
        </authorList>
    </citation>
    <scope>NUCLEOTIDE SEQUENCE [LARGE SCALE GENOMIC DNA]</scope>
    <source>
        <strain evidence="3 4">NBRC 15435</strain>
    </source>
</reference>
<proteinExistence type="predicted"/>
<feature type="compositionally biased region" description="Polar residues" evidence="1">
    <location>
        <begin position="24"/>
        <end position="37"/>
    </location>
</feature>